<feature type="transmembrane region" description="Helical" evidence="10">
    <location>
        <begin position="141"/>
        <end position="162"/>
    </location>
</feature>
<keyword evidence="12" id="KW-1185">Reference proteome</keyword>
<dbReference type="InterPro" id="IPR000537">
    <property type="entry name" value="UbiA_prenyltransferase"/>
</dbReference>
<dbReference type="Pfam" id="PF01040">
    <property type="entry name" value="UbiA"/>
    <property type="match status" value="1"/>
</dbReference>
<dbReference type="EMBL" id="KE345396">
    <property type="protein sequence ID" value="EXC03824.1"/>
    <property type="molecule type" value="Genomic_DNA"/>
</dbReference>
<keyword evidence="6 10" id="KW-0812">Transmembrane</keyword>
<proteinExistence type="inferred from homology"/>
<organism evidence="11 12">
    <name type="scientific">Morus notabilis</name>
    <dbReference type="NCBI Taxonomy" id="981085"/>
    <lineage>
        <taxon>Eukaryota</taxon>
        <taxon>Viridiplantae</taxon>
        <taxon>Streptophyta</taxon>
        <taxon>Embryophyta</taxon>
        <taxon>Tracheophyta</taxon>
        <taxon>Spermatophyta</taxon>
        <taxon>Magnoliopsida</taxon>
        <taxon>eudicotyledons</taxon>
        <taxon>Gunneridae</taxon>
        <taxon>Pentapetalae</taxon>
        <taxon>rosids</taxon>
        <taxon>fabids</taxon>
        <taxon>Rosales</taxon>
        <taxon>Moraceae</taxon>
        <taxon>Moreae</taxon>
        <taxon>Morus</taxon>
    </lineage>
</organism>
<feature type="transmembrane region" description="Helical" evidence="10">
    <location>
        <begin position="169"/>
        <end position="194"/>
    </location>
</feature>
<evidence type="ECO:0000256" key="1">
    <source>
        <dbReference type="ARBA" id="ARBA00004508"/>
    </source>
</evidence>
<dbReference type="AlphaFoldDB" id="W9RYH6"/>
<protein>
    <submittedName>
        <fullName evidence="11">Homogentisate phytyltransferase 2</fullName>
    </submittedName>
</protein>
<evidence type="ECO:0000256" key="7">
    <source>
        <dbReference type="ARBA" id="ARBA00022946"/>
    </source>
</evidence>
<accession>W9RYH6</accession>
<evidence type="ECO:0000313" key="12">
    <source>
        <dbReference type="Proteomes" id="UP000030645"/>
    </source>
</evidence>
<evidence type="ECO:0000256" key="3">
    <source>
        <dbReference type="ARBA" id="ARBA00022528"/>
    </source>
</evidence>
<keyword evidence="4" id="KW-0934">Plastid</keyword>
<comment type="subcellular location">
    <subcellularLocation>
        <location evidence="1">Plastid</location>
        <location evidence="1">Chloroplast membrane</location>
        <topology evidence="1">Multi-pass membrane protein</topology>
    </subcellularLocation>
</comment>
<evidence type="ECO:0000256" key="6">
    <source>
        <dbReference type="ARBA" id="ARBA00022692"/>
    </source>
</evidence>
<dbReference type="Proteomes" id="UP000030645">
    <property type="component" value="Unassembled WGS sequence"/>
</dbReference>
<keyword evidence="8 10" id="KW-1133">Transmembrane helix</keyword>
<dbReference type="GO" id="GO:0031969">
    <property type="term" value="C:chloroplast membrane"/>
    <property type="evidence" value="ECO:0007669"/>
    <property type="project" value="UniProtKB-SubCell"/>
</dbReference>
<dbReference type="eggNOG" id="ENOG502QUHT">
    <property type="taxonomic scope" value="Eukaryota"/>
</dbReference>
<keyword evidence="5 11" id="KW-0808">Transferase</keyword>
<keyword evidence="7" id="KW-0809">Transit peptide</keyword>
<feature type="transmembrane region" description="Helical" evidence="10">
    <location>
        <begin position="330"/>
        <end position="351"/>
    </location>
</feature>
<dbReference type="GO" id="GO:0016765">
    <property type="term" value="F:transferase activity, transferring alkyl or aryl (other than methyl) groups"/>
    <property type="evidence" value="ECO:0007669"/>
    <property type="project" value="InterPro"/>
</dbReference>
<evidence type="ECO:0000256" key="10">
    <source>
        <dbReference type="SAM" id="Phobius"/>
    </source>
</evidence>
<feature type="transmembrane region" description="Helical" evidence="10">
    <location>
        <begin position="42"/>
        <end position="61"/>
    </location>
</feature>
<dbReference type="Gene3D" id="1.10.357.140">
    <property type="entry name" value="UbiA prenyltransferase"/>
    <property type="match status" value="1"/>
</dbReference>
<dbReference type="STRING" id="981085.W9RYH6"/>
<reference evidence="12" key="1">
    <citation type="submission" date="2013-01" db="EMBL/GenBank/DDBJ databases">
        <title>Draft Genome Sequence of a Mulberry Tree, Morus notabilis C.K. Schneid.</title>
        <authorList>
            <person name="He N."/>
            <person name="Zhao S."/>
        </authorList>
    </citation>
    <scope>NUCLEOTIDE SEQUENCE</scope>
</reference>
<evidence type="ECO:0000256" key="9">
    <source>
        <dbReference type="ARBA" id="ARBA00023136"/>
    </source>
</evidence>
<evidence type="ECO:0000256" key="4">
    <source>
        <dbReference type="ARBA" id="ARBA00022640"/>
    </source>
</evidence>
<dbReference type="PANTHER" id="PTHR43009">
    <property type="entry name" value="HOMOGENTISATE SOLANESYLTRANSFERASE, CHLOROPLASTIC"/>
    <property type="match status" value="1"/>
</dbReference>
<evidence type="ECO:0000256" key="2">
    <source>
        <dbReference type="ARBA" id="ARBA00005985"/>
    </source>
</evidence>
<evidence type="ECO:0000256" key="8">
    <source>
        <dbReference type="ARBA" id="ARBA00022989"/>
    </source>
</evidence>
<feature type="transmembrane region" description="Helical" evidence="10">
    <location>
        <begin position="220"/>
        <end position="242"/>
    </location>
</feature>
<evidence type="ECO:0000313" key="11">
    <source>
        <dbReference type="EMBL" id="EXC03824.1"/>
    </source>
</evidence>
<dbReference type="InterPro" id="IPR044878">
    <property type="entry name" value="UbiA_sf"/>
</dbReference>
<gene>
    <name evidence="11" type="ORF">L484_012439</name>
</gene>
<name>W9RYH6_9ROSA</name>
<keyword evidence="3" id="KW-0150">Chloroplast</keyword>
<dbReference type="PANTHER" id="PTHR43009:SF10">
    <property type="entry name" value="HOMOGENTISATE SOLANESYLTRANSFERASE, CHLOROPLASTIC"/>
    <property type="match status" value="1"/>
</dbReference>
<sequence>MELVIPHSSSGVQAIRTQSFNPTTKNIKSSSTSPSKYSANKLILPSFPGLIAVMLANAYNIGINQIYDVDIDRVNKPYLPIAAGDLSLKQAWFLVIFDVLVGLFILWLMKADVITTSLYCLGLLSGILYSVPPFRFKESPIATLIVIPLQGGVIQNVGILYATRSSLGLPLCCSPSIVFITTFVTLFCTVISFMKDITDVEGDLKHNIRTFPVIFGPRNVTFFGTGMLLLNYVGTIAAAIYMPQAFKRHVVLPVHLILALSLLFQVGKLENANYTKILSWAFKKNVDHHFIHVEEFEYLVKALSSTVDLLQSPLILAVADSNYRYRRLRFSLSLSPPPILVAATANWLLILKFQSSVSTSI</sequence>
<dbReference type="Gene3D" id="1.20.120.1780">
    <property type="entry name" value="UbiA prenyltransferase"/>
    <property type="match status" value="1"/>
</dbReference>
<evidence type="ECO:0000256" key="5">
    <source>
        <dbReference type="ARBA" id="ARBA00022679"/>
    </source>
</evidence>
<comment type="similarity">
    <text evidence="2">Belongs to the UbiA prenyltransferase family.</text>
</comment>
<keyword evidence="9 10" id="KW-0472">Membrane</keyword>
<feature type="transmembrane region" description="Helical" evidence="10">
    <location>
        <begin position="91"/>
        <end position="109"/>
    </location>
</feature>